<dbReference type="EMBL" id="CM043801">
    <property type="protein sequence ID" value="KAI4809831.1"/>
    <property type="molecule type" value="Genomic_DNA"/>
</dbReference>
<accession>A0ACB9WB19</accession>
<dbReference type="Proteomes" id="UP001057452">
    <property type="component" value="Chromosome 17"/>
</dbReference>
<evidence type="ECO:0000313" key="1">
    <source>
        <dbReference type="EMBL" id="KAI4809831.1"/>
    </source>
</evidence>
<evidence type="ECO:0000313" key="2">
    <source>
        <dbReference type="Proteomes" id="UP001057452"/>
    </source>
</evidence>
<protein>
    <submittedName>
        <fullName evidence="1">Uncharacterized protein</fullName>
    </submittedName>
</protein>
<organism evidence="1 2">
    <name type="scientific">Chaenocephalus aceratus</name>
    <name type="common">Blackfin icefish</name>
    <name type="synonym">Chaenichthys aceratus</name>
    <dbReference type="NCBI Taxonomy" id="36190"/>
    <lineage>
        <taxon>Eukaryota</taxon>
        <taxon>Metazoa</taxon>
        <taxon>Chordata</taxon>
        <taxon>Craniata</taxon>
        <taxon>Vertebrata</taxon>
        <taxon>Euteleostomi</taxon>
        <taxon>Actinopterygii</taxon>
        <taxon>Neopterygii</taxon>
        <taxon>Teleostei</taxon>
        <taxon>Neoteleostei</taxon>
        <taxon>Acanthomorphata</taxon>
        <taxon>Eupercaria</taxon>
        <taxon>Perciformes</taxon>
        <taxon>Notothenioidei</taxon>
        <taxon>Channichthyidae</taxon>
        <taxon>Chaenocephalus</taxon>
    </lineage>
</organism>
<feature type="non-terminal residue" evidence="1">
    <location>
        <position position="161"/>
    </location>
</feature>
<keyword evidence="2" id="KW-1185">Reference proteome</keyword>
<gene>
    <name evidence="1" type="ORF">KUCAC02_018691</name>
</gene>
<feature type="non-terminal residue" evidence="1">
    <location>
        <position position="1"/>
    </location>
</feature>
<name>A0ACB9WB19_CHAAC</name>
<reference evidence="1" key="1">
    <citation type="submission" date="2022-05" db="EMBL/GenBank/DDBJ databases">
        <title>Chromosome-level genome of Chaenocephalus aceratus.</title>
        <authorList>
            <person name="Park H."/>
        </authorList>
    </citation>
    <scope>NUCLEOTIDE SEQUENCE</scope>
    <source>
        <strain evidence="1">KU_202001</strain>
    </source>
</reference>
<proteinExistence type="predicted"/>
<sequence length="161" mass="17362">QSEAATVIALFHSNISFSSPGFVLRESNAANQRHDNIFHQLGDPGQVPSSFGKNQGRLFILSLRTCGPAFKAAAVQGLRREDMKRDKVSTAASPNRRALFRHGMELRVRAVQHHGCQTDVGLAKPAAAAGETDSPGEFHSLLPTRGSLGCALSHQRHKGVE</sequence>
<comment type="caution">
    <text evidence="1">The sequence shown here is derived from an EMBL/GenBank/DDBJ whole genome shotgun (WGS) entry which is preliminary data.</text>
</comment>